<keyword evidence="2" id="KW-1185">Reference proteome</keyword>
<dbReference type="Proteomes" id="UP000439903">
    <property type="component" value="Unassembled WGS sequence"/>
</dbReference>
<evidence type="ECO:0000313" key="2">
    <source>
        <dbReference type="Proteomes" id="UP000439903"/>
    </source>
</evidence>
<sequence length="205" mass="23458">MLEDYISNFDMKNIYSEIIKQIPIGCNLLPPNVVILKPGDPSNCNKNVHIACEIYCNNLLDTNLAAYAPLFPVARKFKYASSVAYFLAQVHDDPQLQNLLQIICSVNLTKEGYYFAFNKALETYGIKYTKQNITNNLIDQQTMILKIQAVQNKENYLLILLVEYINNIVENLASQQISSSELSKQTHHTITQEEKNINCLYLENN</sequence>
<organism evidence="1 2">
    <name type="scientific">Gigaspora margarita</name>
    <dbReference type="NCBI Taxonomy" id="4874"/>
    <lineage>
        <taxon>Eukaryota</taxon>
        <taxon>Fungi</taxon>
        <taxon>Fungi incertae sedis</taxon>
        <taxon>Mucoromycota</taxon>
        <taxon>Glomeromycotina</taxon>
        <taxon>Glomeromycetes</taxon>
        <taxon>Diversisporales</taxon>
        <taxon>Gigasporaceae</taxon>
        <taxon>Gigaspora</taxon>
    </lineage>
</organism>
<gene>
    <name evidence="1" type="ORF">F8M41_001472</name>
</gene>
<comment type="caution">
    <text evidence="1">The sequence shown here is derived from an EMBL/GenBank/DDBJ whole genome shotgun (WGS) entry which is preliminary data.</text>
</comment>
<protein>
    <submittedName>
        <fullName evidence="1">Uncharacterized protein</fullName>
    </submittedName>
</protein>
<dbReference type="AlphaFoldDB" id="A0A8H4A993"/>
<name>A0A8H4A993_GIGMA</name>
<accession>A0A8H4A993</accession>
<dbReference type="OrthoDB" id="2383622at2759"/>
<proteinExistence type="predicted"/>
<evidence type="ECO:0000313" key="1">
    <source>
        <dbReference type="EMBL" id="KAF0455591.1"/>
    </source>
</evidence>
<reference evidence="1 2" key="1">
    <citation type="journal article" date="2019" name="Environ. Microbiol.">
        <title>At the nexus of three kingdoms: the genome of the mycorrhizal fungus Gigaspora margarita provides insights into plant, endobacterial and fungal interactions.</title>
        <authorList>
            <person name="Venice F."/>
            <person name="Ghignone S."/>
            <person name="Salvioli di Fossalunga A."/>
            <person name="Amselem J."/>
            <person name="Novero M."/>
            <person name="Xianan X."/>
            <person name="Sedzielewska Toro K."/>
            <person name="Morin E."/>
            <person name="Lipzen A."/>
            <person name="Grigoriev I.V."/>
            <person name="Henrissat B."/>
            <person name="Martin F.M."/>
            <person name="Bonfante P."/>
        </authorList>
    </citation>
    <scope>NUCLEOTIDE SEQUENCE [LARGE SCALE GENOMIC DNA]</scope>
    <source>
        <strain evidence="1 2">BEG34</strain>
    </source>
</reference>
<dbReference type="EMBL" id="WTPW01001114">
    <property type="protein sequence ID" value="KAF0455591.1"/>
    <property type="molecule type" value="Genomic_DNA"/>
</dbReference>